<evidence type="ECO:0000313" key="3">
    <source>
        <dbReference type="EMBL" id="MEE6186946.1"/>
    </source>
</evidence>
<protein>
    <submittedName>
        <fullName evidence="3">DUF1887 family CARF protein</fullName>
    </submittedName>
</protein>
<dbReference type="InterPro" id="IPR056339">
    <property type="entry name" value="CARF_Card1"/>
</dbReference>
<organism evidence="3 4">
    <name type="scientific">Niabella digestorum</name>
    <dbReference type="NCBI Taxonomy" id="3117701"/>
    <lineage>
        <taxon>Bacteria</taxon>
        <taxon>Pseudomonadati</taxon>
        <taxon>Bacteroidota</taxon>
        <taxon>Chitinophagia</taxon>
        <taxon>Chitinophagales</taxon>
        <taxon>Chitinophagaceae</taxon>
        <taxon>Niabella</taxon>
    </lineage>
</organism>
<evidence type="ECO:0000259" key="2">
    <source>
        <dbReference type="Pfam" id="PF23400"/>
    </source>
</evidence>
<dbReference type="Gene3D" id="3.40.1350.10">
    <property type="match status" value="1"/>
</dbReference>
<evidence type="ECO:0000313" key="4">
    <source>
        <dbReference type="Proteomes" id="UP001357452"/>
    </source>
</evidence>
<proteinExistence type="predicted"/>
<comment type="caution">
    <text evidence="3">The sequence shown here is derived from an EMBL/GenBank/DDBJ whole genome shotgun (WGS) entry which is preliminary data.</text>
</comment>
<reference evidence="3 4" key="1">
    <citation type="submission" date="2024-01" db="EMBL/GenBank/DDBJ databases">
        <title>Niabella digestum sp. nov., isolated from waste digestion system.</title>
        <authorList>
            <person name="Zhang L."/>
        </authorList>
    </citation>
    <scope>NUCLEOTIDE SEQUENCE [LARGE SCALE GENOMIC DNA]</scope>
    <source>
        <strain evidence="3 4">A18</strain>
    </source>
</reference>
<dbReference type="RefSeq" id="WP_330974355.1">
    <property type="nucleotide sequence ID" value="NZ_JAZGLY010000003.1"/>
</dbReference>
<dbReference type="Gene3D" id="3.40.50.10770">
    <property type="entry name" value="Hypothetical protein VC1899 like domain (Restriction endonuclease-like)"/>
    <property type="match status" value="1"/>
</dbReference>
<dbReference type="Pfam" id="PF09002">
    <property type="entry name" value="Card1_endonuc"/>
    <property type="match status" value="1"/>
</dbReference>
<sequence length="371" mass="43129">MNLLVNLVGGQTIPNLQFLKKFYQEGDHILFINTPLMNNKGIHQWIINSFQLHLDEPIKLSDIINIIVDEYYDTHIKSKLDEIDYDIYDDIIVNVTGGTKIMSLAIFDYFREKDSKIFYITGKDDAVLKLFPNRKKENISLNITIDLSEYLICHGFEIKTSTLSGRSFEFTKSFLNWYVNSGDNLTCQKIFAKLRPNRDKSVNIAEIAGLSDFLHSIDFTVDNGVQLSKYDIRYLTGGWFEEYIYFSIRNELEVGEQFIATGLQLVRDNVSNEFDILFIYNNTLHVIECKTGIVNNVIPTLVNDTFYKLSSLSTRLGLFCKKYVFTLNKQLDFKKQHLRRAEAFDIRLKCCEDILNARSIFELLNENKHAY</sequence>
<feature type="domain" description="Card1 endonuclease" evidence="1">
    <location>
        <begin position="229"/>
        <end position="353"/>
    </location>
</feature>
<dbReference type="Proteomes" id="UP001357452">
    <property type="component" value="Unassembled WGS sequence"/>
</dbReference>
<dbReference type="InterPro" id="IPR011856">
    <property type="entry name" value="tRNA_endonuc-like_dom_sf"/>
</dbReference>
<keyword evidence="4" id="KW-1185">Reference proteome</keyword>
<evidence type="ECO:0000259" key="1">
    <source>
        <dbReference type="Pfam" id="PF09002"/>
    </source>
</evidence>
<dbReference type="SUPFAM" id="SSF52980">
    <property type="entry name" value="Restriction endonuclease-like"/>
    <property type="match status" value="1"/>
</dbReference>
<accession>A0ABU7RG93</accession>
<feature type="domain" description="Card1 CARF" evidence="2">
    <location>
        <begin position="4"/>
        <end position="150"/>
    </location>
</feature>
<dbReference type="InterPro" id="IPR011335">
    <property type="entry name" value="Restrct_endonuc-II-like"/>
</dbReference>
<dbReference type="InterPro" id="IPR015093">
    <property type="entry name" value="Card1_endonucl_dom"/>
</dbReference>
<name>A0ABU7RG93_9BACT</name>
<dbReference type="Pfam" id="PF23400">
    <property type="entry name" value="CARF_Card1"/>
    <property type="match status" value="1"/>
</dbReference>
<dbReference type="EMBL" id="JAZGLY010000003">
    <property type="protein sequence ID" value="MEE6186946.1"/>
    <property type="molecule type" value="Genomic_DNA"/>
</dbReference>
<gene>
    <name evidence="3" type="ORF">V2H41_06640</name>
</gene>